<sequence>MTRIAITGHRGLPEGTTVLIDKALRAELAERDTNLIGLSCLADGADALFARAVLDCGGILIAIIPARRYRDGLPAEHHATYDELVAAASDVIQLDYDESTSQAHQAGSERMLETADELFAVWDGKPARGYGGTADVVAAAQHRGIPVTVIWPEGSRRD</sequence>
<accession>A0A291RJS3</accession>
<dbReference type="Gene3D" id="3.40.50.450">
    <property type="match status" value="1"/>
</dbReference>
<dbReference type="EMBL" id="CP023778">
    <property type="protein sequence ID" value="ATL67871.1"/>
    <property type="molecule type" value="Genomic_DNA"/>
</dbReference>
<name>A0A291RJS3_9NOCA</name>
<reference evidence="1 2" key="1">
    <citation type="submission" date="2017-10" db="EMBL/GenBank/DDBJ databases">
        <title>Comparative genomics between pathogenic Norcardia.</title>
        <authorList>
            <person name="Zeng L."/>
        </authorList>
    </citation>
    <scope>NUCLEOTIDE SEQUENCE [LARGE SCALE GENOMIC DNA]</scope>
    <source>
        <strain evidence="1 2">NC_YFY_NT001</strain>
    </source>
</reference>
<gene>
    <name evidence="1" type="ORF">CRH09_18410</name>
</gene>
<evidence type="ECO:0000313" key="1">
    <source>
        <dbReference type="EMBL" id="ATL67871.1"/>
    </source>
</evidence>
<protein>
    <recommendedName>
        <fullName evidence="3">DUF1273 family protein</fullName>
    </recommendedName>
</protein>
<dbReference type="SUPFAM" id="SSF102405">
    <property type="entry name" value="MCP/YpsA-like"/>
    <property type="match status" value="1"/>
</dbReference>
<evidence type="ECO:0000313" key="2">
    <source>
        <dbReference type="Proteomes" id="UP000221961"/>
    </source>
</evidence>
<dbReference type="RefSeq" id="WP_098694976.1">
    <property type="nucleotide sequence ID" value="NZ_CP023778.1"/>
</dbReference>
<organism evidence="1 2">
    <name type="scientific">Nocardia terpenica</name>
    <dbReference type="NCBI Taxonomy" id="455432"/>
    <lineage>
        <taxon>Bacteria</taxon>
        <taxon>Bacillati</taxon>
        <taxon>Actinomycetota</taxon>
        <taxon>Actinomycetes</taxon>
        <taxon>Mycobacteriales</taxon>
        <taxon>Nocardiaceae</taxon>
        <taxon>Nocardia</taxon>
    </lineage>
</organism>
<dbReference type="AlphaFoldDB" id="A0A291RJS3"/>
<evidence type="ECO:0008006" key="3">
    <source>
        <dbReference type="Google" id="ProtNLM"/>
    </source>
</evidence>
<dbReference type="GeneID" id="88359345"/>
<proteinExistence type="predicted"/>
<dbReference type="KEGG" id="ntp:CRH09_18410"/>
<dbReference type="Proteomes" id="UP000221961">
    <property type="component" value="Chromosome"/>
</dbReference>